<dbReference type="EMBL" id="CADCXU010010475">
    <property type="protein sequence ID" value="CAB0001336.1"/>
    <property type="molecule type" value="Genomic_DNA"/>
</dbReference>
<accession>A0A6H5GD78</accession>
<sequence length="127" mass="15034">MMMTKSCSRHDKLRENLKRFDRKTRRSSTKISSRSCQSLTDDRHVSVICSDVRTNSRRLQRRLWESRSSRRAGKIALFKSTSSPTSIFLFLLNFLSSSFFSYSTNSGTRTYAYSTKRPLLRWNDRFR</sequence>
<evidence type="ECO:0000313" key="1">
    <source>
        <dbReference type="EMBL" id="CAB0001336.1"/>
    </source>
</evidence>
<reference evidence="1 2" key="1">
    <citation type="submission" date="2020-02" db="EMBL/GenBank/DDBJ databases">
        <authorList>
            <person name="Ferguson B K."/>
        </authorList>
    </citation>
    <scope>NUCLEOTIDE SEQUENCE [LARGE SCALE GENOMIC DNA]</scope>
</reference>
<dbReference type="AlphaFoldDB" id="A0A6H5GD78"/>
<gene>
    <name evidence="1" type="ORF">NTEN_LOCUS7123</name>
</gene>
<proteinExistence type="predicted"/>
<name>A0A6H5GD78_9HEMI</name>
<organism evidence="1 2">
    <name type="scientific">Nesidiocoris tenuis</name>
    <dbReference type="NCBI Taxonomy" id="355587"/>
    <lineage>
        <taxon>Eukaryota</taxon>
        <taxon>Metazoa</taxon>
        <taxon>Ecdysozoa</taxon>
        <taxon>Arthropoda</taxon>
        <taxon>Hexapoda</taxon>
        <taxon>Insecta</taxon>
        <taxon>Pterygota</taxon>
        <taxon>Neoptera</taxon>
        <taxon>Paraneoptera</taxon>
        <taxon>Hemiptera</taxon>
        <taxon>Heteroptera</taxon>
        <taxon>Panheteroptera</taxon>
        <taxon>Cimicomorpha</taxon>
        <taxon>Miridae</taxon>
        <taxon>Dicyphina</taxon>
        <taxon>Nesidiocoris</taxon>
    </lineage>
</organism>
<protein>
    <submittedName>
        <fullName evidence="1">Uncharacterized protein</fullName>
    </submittedName>
</protein>
<evidence type="ECO:0000313" key="2">
    <source>
        <dbReference type="Proteomes" id="UP000479000"/>
    </source>
</evidence>
<keyword evidence="2" id="KW-1185">Reference proteome</keyword>
<dbReference type="Proteomes" id="UP000479000">
    <property type="component" value="Unassembled WGS sequence"/>
</dbReference>